<keyword evidence="3" id="KW-1185">Reference proteome</keyword>
<dbReference type="Gene3D" id="1.20.1280.50">
    <property type="match status" value="1"/>
</dbReference>
<dbReference type="InterPro" id="IPR001810">
    <property type="entry name" value="F-box_dom"/>
</dbReference>
<dbReference type="Proteomes" id="UP001438707">
    <property type="component" value="Unassembled WGS sequence"/>
</dbReference>
<dbReference type="PANTHER" id="PTHR48218:SF3">
    <property type="entry name" value="OS07G0170800 PROTEIN"/>
    <property type="match status" value="1"/>
</dbReference>
<comment type="caution">
    <text evidence="2">The sequence shown here is derived from an EMBL/GenBank/DDBJ whole genome shotgun (WGS) entry which is preliminary data.</text>
</comment>
<dbReference type="EMBL" id="JALJOS010000014">
    <property type="protein sequence ID" value="KAK9831053.1"/>
    <property type="molecule type" value="Genomic_DNA"/>
</dbReference>
<feature type="domain" description="F-box" evidence="1">
    <location>
        <begin position="52"/>
        <end position="98"/>
    </location>
</feature>
<dbReference type="SUPFAM" id="SSF81383">
    <property type="entry name" value="F-box domain"/>
    <property type="match status" value="1"/>
</dbReference>
<evidence type="ECO:0000259" key="1">
    <source>
        <dbReference type="PROSITE" id="PS50181"/>
    </source>
</evidence>
<evidence type="ECO:0000313" key="2">
    <source>
        <dbReference type="EMBL" id="KAK9831053.1"/>
    </source>
</evidence>
<accession>A0AAW1RBR6</accession>
<gene>
    <name evidence="2" type="ORF">WJX74_001294</name>
</gene>
<protein>
    <recommendedName>
        <fullName evidence="1">F-box domain-containing protein</fullName>
    </recommendedName>
</protein>
<dbReference type="AlphaFoldDB" id="A0AAW1RBR6"/>
<dbReference type="InterPro" id="IPR036047">
    <property type="entry name" value="F-box-like_dom_sf"/>
</dbReference>
<proteinExistence type="predicted"/>
<evidence type="ECO:0000313" key="3">
    <source>
        <dbReference type="Proteomes" id="UP001438707"/>
    </source>
</evidence>
<reference evidence="2 3" key="1">
    <citation type="journal article" date="2024" name="Nat. Commun.">
        <title>Phylogenomics reveals the evolutionary origins of lichenization in chlorophyte algae.</title>
        <authorList>
            <person name="Puginier C."/>
            <person name="Libourel C."/>
            <person name="Otte J."/>
            <person name="Skaloud P."/>
            <person name="Haon M."/>
            <person name="Grisel S."/>
            <person name="Petersen M."/>
            <person name="Berrin J.G."/>
            <person name="Delaux P.M."/>
            <person name="Dal Grande F."/>
            <person name="Keller J."/>
        </authorList>
    </citation>
    <scope>NUCLEOTIDE SEQUENCE [LARGE SCALE GENOMIC DNA]</scope>
    <source>
        <strain evidence="2 3">SAG 2145</strain>
    </source>
</reference>
<dbReference type="Pfam" id="PF12937">
    <property type="entry name" value="F-box-like"/>
    <property type="match status" value="1"/>
</dbReference>
<dbReference type="PROSITE" id="PS50181">
    <property type="entry name" value="FBOX"/>
    <property type="match status" value="1"/>
</dbReference>
<dbReference type="PANTHER" id="PTHR48218">
    <property type="entry name" value="F-BOX DOMAIN CONTAINING PROTEIN"/>
    <property type="match status" value="1"/>
</dbReference>
<sequence>MGQRTLRAQRSARLLGRGLGRLSVCISKRQLRVRKSAAGQATRTKRASRPAKDFAQIVPEALVEDIFKKLSPKDTAACGLVCKQWKAISISQAIWKEHCEELWANKVFLPSLEQNLSFQQLFKALLADSKRTELGAQELCSCQWTFRFKPQAGHYWTSFDPYYTKEGPMMQRQFKLDGSLTGSPAHHPLWSPHWESRWRFTKTSMGKRGHFIKVNHWPALSISRTEDWGWRLENCWVEYRSLKQKHPEAL</sequence>
<name>A0AAW1RBR6_9CHLO</name>
<organism evidence="2 3">
    <name type="scientific">Apatococcus lobatus</name>
    <dbReference type="NCBI Taxonomy" id="904363"/>
    <lineage>
        <taxon>Eukaryota</taxon>
        <taxon>Viridiplantae</taxon>
        <taxon>Chlorophyta</taxon>
        <taxon>core chlorophytes</taxon>
        <taxon>Trebouxiophyceae</taxon>
        <taxon>Chlorellales</taxon>
        <taxon>Chlorellaceae</taxon>
        <taxon>Apatococcus</taxon>
    </lineage>
</organism>
<dbReference type="SMART" id="SM00256">
    <property type="entry name" value="FBOX"/>
    <property type="match status" value="1"/>
</dbReference>